<reference evidence="3" key="1">
    <citation type="submission" date="2018-11" db="EMBL/GenBank/DDBJ databases">
        <authorList>
            <person name="Alioto T."/>
            <person name="Alioto T."/>
        </authorList>
    </citation>
    <scope>NUCLEOTIDE SEQUENCE</scope>
</reference>
<evidence type="ECO:0008006" key="5">
    <source>
        <dbReference type="Google" id="ProtNLM"/>
    </source>
</evidence>
<evidence type="ECO:0000313" key="3">
    <source>
        <dbReference type="EMBL" id="VDI28975.1"/>
    </source>
</evidence>
<evidence type="ECO:0000256" key="2">
    <source>
        <dbReference type="SAM" id="SignalP"/>
    </source>
</evidence>
<dbReference type="AlphaFoldDB" id="A0A8B6E4M4"/>
<accession>A0A8B6E4M4</accession>
<dbReference type="PANTHER" id="PTHR45713">
    <property type="entry name" value="FTP DOMAIN-CONTAINING PROTEIN"/>
    <property type="match status" value="1"/>
</dbReference>
<organism evidence="3 4">
    <name type="scientific">Mytilus galloprovincialis</name>
    <name type="common">Mediterranean mussel</name>
    <dbReference type="NCBI Taxonomy" id="29158"/>
    <lineage>
        <taxon>Eukaryota</taxon>
        <taxon>Metazoa</taxon>
        <taxon>Spiralia</taxon>
        <taxon>Lophotrochozoa</taxon>
        <taxon>Mollusca</taxon>
        <taxon>Bivalvia</taxon>
        <taxon>Autobranchia</taxon>
        <taxon>Pteriomorphia</taxon>
        <taxon>Mytilida</taxon>
        <taxon>Mytiloidea</taxon>
        <taxon>Mytilidae</taxon>
        <taxon>Mytilinae</taxon>
        <taxon>Mytilus</taxon>
    </lineage>
</organism>
<evidence type="ECO:0000313" key="4">
    <source>
        <dbReference type="Proteomes" id="UP000596742"/>
    </source>
</evidence>
<dbReference type="PANTHER" id="PTHR45713:SF6">
    <property type="entry name" value="F5_8 TYPE C DOMAIN-CONTAINING PROTEIN"/>
    <property type="match status" value="1"/>
</dbReference>
<feature type="coiled-coil region" evidence="1">
    <location>
        <begin position="30"/>
        <end position="64"/>
    </location>
</feature>
<name>A0A8B6E4M4_MYTGA</name>
<dbReference type="EMBL" id="UYJE01004550">
    <property type="protein sequence ID" value="VDI28975.1"/>
    <property type="molecule type" value="Genomic_DNA"/>
</dbReference>
<evidence type="ECO:0000256" key="1">
    <source>
        <dbReference type="SAM" id="Coils"/>
    </source>
</evidence>
<protein>
    <recommendedName>
        <fullName evidence="5">Fucolectin tachylectin-4 pentraxin-1 domain-containing protein</fullName>
    </recommendedName>
</protein>
<proteinExistence type="predicted"/>
<feature type="signal peptide" evidence="2">
    <location>
        <begin position="1"/>
        <end position="21"/>
    </location>
</feature>
<gene>
    <name evidence="3" type="ORF">MGAL_10B059956</name>
</gene>
<sequence>MDARLGVFLFLLVTVLQTVVAVRGKATECVLDLLTEFNKVQERMDALQRETVVLQKENSVLQKKIGGLEKAQNATKEFGRFDLAYKKNCGQSSTYLDPCNHAVDGNLVTFSHTGHTSFSNGVNYGTSKPSWWVDLGNTYKVRRVDVYNRLSSGNINYRNKNVDMDHFTLKL</sequence>
<dbReference type="Pfam" id="PF22633">
    <property type="entry name" value="F5_F8_type_C_2"/>
    <property type="match status" value="1"/>
</dbReference>
<dbReference type="Proteomes" id="UP000596742">
    <property type="component" value="Unassembled WGS sequence"/>
</dbReference>
<comment type="caution">
    <text evidence="3">The sequence shown here is derived from an EMBL/GenBank/DDBJ whole genome shotgun (WGS) entry which is preliminary data.</text>
</comment>
<dbReference type="InterPro" id="IPR051941">
    <property type="entry name" value="BG_Antigen-Binding_Lectin"/>
</dbReference>
<dbReference type="SUPFAM" id="SSF49785">
    <property type="entry name" value="Galactose-binding domain-like"/>
    <property type="match status" value="1"/>
</dbReference>
<keyword evidence="4" id="KW-1185">Reference proteome</keyword>
<keyword evidence="2" id="KW-0732">Signal</keyword>
<dbReference type="Gene3D" id="2.60.120.260">
    <property type="entry name" value="Galactose-binding domain-like"/>
    <property type="match status" value="1"/>
</dbReference>
<keyword evidence="1" id="KW-0175">Coiled coil</keyword>
<dbReference type="OrthoDB" id="547680at2759"/>
<dbReference type="InterPro" id="IPR008979">
    <property type="entry name" value="Galactose-bd-like_sf"/>
</dbReference>
<feature type="chain" id="PRO_5032938930" description="Fucolectin tachylectin-4 pentraxin-1 domain-containing protein" evidence="2">
    <location>
        <begin position="22"/>
        <end position="171"/>
    </location>
</feature>